<evidence type="ECO:0000256" key="3">
    <source>
        <dbReference type="ARBA" id="ARBA00023125"/>
    </source>
</evidence>
<comment type="caution">
    <text evidence="5">The sequence shown here is derived from an EMBL/GenBank/DDBJ whole genome shotgun (WGS) entry which is preliminary data.</text>
</comment>
<dbReference type="InterPro" id="IPR052021">
    <property type="entry name" value="Type-I_RS_S_subunit"/>
</dbReference>
<gene>
    <name evidence="5" type="ORF">A2773_01640</name>
</gene>
<dbReference type="Gene3D" id="3.90.220.20">
    <property type="entry name" value="DNA methylase specificity domains"/>
    <property type="match status" value="2"/>
</dbReference>
<keyword evidence="3" id="KW-0238">DNA-binding</keyword>
<protein>
    <recommendedName>
        <fullName evidence="4">Type I restriction modification DNA specificity domain-containing protein</fullName>
    </recommendedName>
</protein>
<sequence length="401" mass="45808">MTIVLIGEIAKVTNGKTPSKIEQREEGFPVLKIKNIDENGKFRNNIDSFVDQEQAAKFKDKIIQENDILILNAAHNASYVGSKMCLADKNISGNLATGEWTIIRPSLTKIVPEYLYLWLNSYNGKRQIKNIVKGIHLYPKDVATIQIPHIPLEEQKSIAEELQQAKSINQKRKHTISLLDEYIKSVFIEMFGDPVTNPMGWETKTIEQLVKNERYSIKRGPFGGSLKKEVFVEDGYLVYEQFHALNNDFTMARYFINEEKFNELKAFEVKAGDIIISCSGVYLGKLAIVPEGSRKGIINQALLKISLDNTKMNSQLFLYIFSNKNFKNKFFGSNIGSGIPNFPAMPEFKKFSFIYPPIELQNRFALVVEKTKALKQKMLTQSYKLETQFQSLSQRSFSNLN</sequence>
<name>A0A1F5ZKK1_9BACT</name>
<dbReference type="Pfam" id="PF01420">
    <property type="entry name" value="Methylase_S"/>
    <property type="match status" value="2"/>
</dbReference>
<proteinExistence type="inferred from homology"/>
<dbReference type="EMBL" id="MFJE01000068">
    <property type="protein sequence ID" value="OGG12893.1"/>
    <property type="molecule type" value="Genomic_DNA"/>
</dbReference>
<dbReference type="STRING" id="1798375.A2773_01640"/>
<feature type="domain" description="Type I restriction modification DNA specificity" evidence="4">
    <location>
        <begin position="201"/>
        <end position="365"/>
    </location>
</feature>
<dbReference type="InterPro" id="IPR000055">
    <property type="entry name" value="Restrct_endonuc_typeI_TRD"/>
</dbReference>
<accession>A0A1F5ZKK1</accession>
<reference evidence="5 6" key="1">
    <citation type="journal article" date="2016" name="Nat. Commun.">
        <title>Thousands of microbial genomes shed light on interconnected biogeochemical processes in an aquifer system.</title>
        <authorList>
            <person name="Anantharaman K."/>
            <person name="Brown C.T."/>
            <person name="Hug L.A."/>
            <person name="Sharon I."/>
            <person name="Castelle C.J."/>
            <person name="Probst A.J."/>
            <person name="Thomas B.C."/>
            <person name="Singh A."/>
            <person name="Wilkins M.J."/>
            <person name="Karaoz U."/>
            <person name="Brodie E.L."/>
            <person name="Williams K.H."/>
            <person name="Hubbard S.S."/>
            <person name="Banfield J.F."/>
        </authorList>
    </citation>
    <scope>NUCLEOTIDE SEQUENCE [LARGE SCALE GENOMIC DNA]</scope>
</reference>
<comment type="similarity">
    <text evidence="1">Belongs to the type-I restriction system S methylase family.</text>
</comment>
<dbReference type="PANTHER" id="PTHR30408">
    <property type="entry name" value="TYPE-1 RESTRICTION ENZYME ECOKI SPECIFICITY PROTEIN"/>
    <property type="match status" value="1"/>
</dbReference>
<dbReference type="AlphaFoldDB" id="A0A1F5ZKK1"/>
<dbReference type="GO" id="GO:0003677">
    <property type="term" value="F:DNA binding"/>
    <property type="evidence" value="ECO:0007669"/>
    <property type="project" value="UniProtKB-KW"/>
</dbReference>
<organism evidence="5 6">
    <name type="scientific">Candidatus Gottesmanbacteria bacterium RIFCSPHIGHO2_01_FULL_39_10</name>
    <dbReference type="NCBI Taxonomy" id="1798375"/>
    <lineage>
        <taxon>Bacteria</taxon>
        <taxon>Candidatus Gottesmaniibacteriota</taxon>
    </lineage>
</organism>
<evidence type="ECO:0000313" key="6">
    <source>
        <dbReference type="Proteomes" id="UP000177383"/>
    </source>
</evidence>
<dbReference type="InterPro" id="IPR044946">
    <property type="entry name" value="Restrct_endonuc_typeI_TRD_sf"/>
</dbReference>
<evidence type="ECO:0000313" key="5">
    <source>
        <dbReference type="EMBL" id="OGG12893.1"/>
    </source>
</evidence>
<keyword evidence="2" id="KW-0680">Restriction system</keyword>
<feature type="domain" description="Type I restriction modification DNA specificity" evidence="4">
    <location>
        <begin position="4"/>
        <end position="176"/>
    </location>
</feature>
<evidence type="ECO:0000256" key="1">
    <source>
        <dbReference type="ARBA" id="ARBA00010923"/>
    </source>
</evidence>
<evidence type="ECO:0000256" key="2">
    <source>
        <dbReference type="ARBA" id="ARBA00022747"/>
    </source>
</evidence>
<dbReference type="Proteomes" id="UP000177383">
    <property type="component" value="Unassembled WGS sequence"/>
</dbReference>
<dbReference type="PANTHER" id="PTHR30408:SF12">
    <property type="entry name" value="TYPE I RESTRICTION ENZYME MJAVIII SPECIFICITY SUBUNIT"/>
    <property type="match status" value="1"/>
</dbReference>
<evidence type="ECO:0000259" key="4">
    <source>
        <dbReference type="Pfam" id="PF01420"/>
    </source>
</evidence>
<dbReference type="SUPFAM" id="SSF116734">
    <property type="entry name" value="DNA methylase specificity domain"/>
    <property type="match status" value="2"/>
</dbReference>
<dbReference type="GO" id="GO:0009307">
    <property type="term" value="P:DNA restriction-modification system"/>
    <property type="evidence" value="ECO:0007669"/>
    <property type="project" value="UniProtKB-KW"/>
</dbReference>